<dbReference type="AlphaFoldDB" id="A0A1J5QAT6"/>
<keyword evidence="3 5" id="KW-1133">Transmembrane helix</keyword>
<feature type="transmembrane region" description="Helical" evidence="5">
    <location>
        <begin position="242"/>
        <end position="263"/>
    </location>
</feature>
<comment type="caution">
    <text evidence="7">The sequence shown here is derived from an EMBL/GenBank/DDBJ whole genome shotgun (WGS) entry which is preliminary data.</text>
</comment>
<dbReference type="NCBIfam" id="TIGR01770">
    <property type="entry name" value="NDH_I_N"/>
    <property type="match status" value="1"/>
</dbReference>
<keyword evidence="2 5" id="KW-0812">Transmembrane</keyword>
<evidence type="ECO:0000256" key="4">
    <source>
        <dbReference type="ARBA" id="ARBA00023136"/>
    </source>
</evidence>
<evidence type="ECO:0000256" key="5">
    <source>
        <dbReference type="SAM" id="Phobius"/>
    </source>
</evidence>
<evidence type="ECO:0000313" key="7">
    <source>
        <dbReference type="EMBL" id="OIQ77095.1"/>
    </source>
</evidence>
<feature type="transmembrane region" description="Helical" evidence="5">
    <location>
        <begin position="447"/>
        <end position="466"/>
    </location>
</feature>
<dbReference type="NCBIfam" id="NF004442">
    <property type="entry name" value="PRK05777.1-5"/>
    <property type="match status" value="1"/>
</dbReference>
<dbReference type="PRINTS" id="PR01434">
    <property type="entry name" value="NADHDHGNASE5"/>
</dbReference>
<feature type="transmembrane region" description="Helical" evidence="5">
    <location>
        <begin position="12"/>
        <end position="31"/>
    </location>
</feature>
<feature type="transmembrane region" description="Helical" evidence="5">
    <location>
        <begin position="301"/>
        <end position="322"/>
    </location>
</feature>
<keyword evidence="7" id="KW-0560">Oxidoreductase</keyword>
<evidence type="ECO:0000259" key="6">
    <source>
        <dbReference type="Pfam" id="PF00361"/>
    </source>
</evidence>
<comment type="subcellular location">
    <subcellularLocation>
        <location evidence="1">Membrane</location>
        <topology evidence="1">Multi-pass membrane protein</topology>
    </subcellularLocation>
</comment>
<feature type="transmembrane region" description="Helical" evidence="5">
    <location>
        <begin position="161"/>
        <end position="185"/>
    </location>
</feature>
<dbReference type="GO" id="GO:0016491">
    <property type="term" value="F:oxidoreductase activity"/>
    <property type="evidence" value="ECO:0007669"/>
    <property type="project" value="UniProtKB-KW"/>
</dbReference>
<reference evidence="7" key="1">
    <citation type="submission" date="2016-10" db="EMBL/GenBank/DDBJ databases">
        <title>Sequence of Gallionella enrichment culture.</title>
        <authorList>
            <person name="Poehlein A."/>
            <person name="Muehling M."/>
            <person name="Daniel R."/>
        </authorList>
    </citation>
    <scope>NUCLEOTIDE SEQUENCE</scope>
</reference>
<feature type="transmembrane region" description="Helical" evidence="5">
    <location>
        <begin position="130"/>
        <end position="149"/>
    </location>
</feature>
<dbReference type="EC" id="1.6.5.11" evidence="7"/>
<organism evidence="7">
    <name type="scientific">mine drainage metagenome</name>
    <dbReference type="NCBI Taxonomy" id="410659"/>
    <lineage>
        <taxon>unclassified sequences</taxon>
        <taxon>metagenomes</taxon>
        <taxon>ecological metagenomes</taxon>
    </lineage>
</organism>
<feature type="transmembrane region" description="Helical" evidence="5">
    <location>
        <begin position="76"/>
        <end position="95"/>
    </location>
</feature>
<feature type="transmembrane region" description="Helical" evidence="5">
    <location>
        <begin position="328"/>
        <end position="350"/>
    </location>
</feature>
<sequence>MPNPIVYDLMAARPELLVLGMAMLILLLDLFLSDRHRYVTYAMTQLTLFGAAFLTVSNHTPGVSYIFNGMFVHDPLSDVLKLMMDLSTMAVLVYSRSYISLRGMYRGEFYALVLFALLGMMIMVSGNHFLTLYMGLELLSLCLYALVALDRENPRATEAAMKYFVLGALASGMLLYGMSMIYGATGALELDEVRRALVSGIPDHAVLILGLVFVVAGVAFKLGAVPFHMWVPDVYHGSPTAVTLLIGSVPKFAAFAFVIRLLVQGLEPLAVDWQGMLIIMAVLSITIGNITAIAQTNLKRMLAYSTISHVGFLLFGIFSVSLNGYTSALFYIMAYVLTTLGAFGMILLLSRQGFEAENLEDLKGLNQRSPWYAFLMLLIMFSMAGVPPTLGFYAKFAVLQAALQAGFVGLVVFAVLMAVIGAFYYLRIVKLMYFDDPEDRSPIRPQFDVALVLGLNGMLVLLVGLMPEWLMQLCAYAIAQSVE</sequence>
<protein>
    <submittedName>
        <fullName evidence="7">NADH-quinone oxidoreductase subunit N</fullName>
        <ecNumber evidence="7">1.6.5.11</ecNumber>
    </submittedName>
</protein>
<feature type="transmembrane region" description="Helical" evidence="5">
    <location>
        <begin position="107"/>
        <end position="124"/>
    </location>
</feature>
<proteinExistence type="inferred from homology"/>
<dbReference type="Pfam" id="PF00361">
    <property type="entry name" value="Proton_antipo_M"/>
    <property type="match status" value="1"/>
</dbReference>
<feature type="transmembrane region" description="Helical" evidence="5">
    <location>
        <begin position="38"/>
        <end position="56"/>
    </location>
</feature>
<keyword evidence="4 5" id="KW-0472">Membrane</keyword>
<evidence type="ECO:0000256" key="2">
    <source>
        <dbReference type="ARBA" id="ARBA00022692"/>
    </source>
</evidence>
<dbReference type="GO" id="GO:0042773">
    <property type="term" value="P:ATP synthesis coupled electron transport"/>
    <property type="evidence" value="ECO:0007669"/>
    <property type="project" value="InterPro"/>
</dbReference>
<dbReference type="PANTHER" id="PTHR22773">
    <property type="entry name" value="NADH DEHYDROGENASE"/>
    <property type="match status" value="1"/>
</dbReference>
<dbReference type="InterPro" id="IPR010096">
    <property type="entry name" value="NADH-Q_OxRdtase_suN/2"/>
</dbReference>
<accession>A0A1J5QAT6</accession>
<feature type="transmembrane region" description="Helical" evidence="5">
    <location>
        <begin position="275"/>
        <end position="294"/>
    </location>
</feature>
<feature type="domain" description="NADH:quinone oxidoreductase/Mrp antiporter transmembrane" evidence="6">
    <location>
        <begin position="127"/>
        <end position="420"/>
    </location>
</feature>
<dbReference type="InterPro" id="IPR001750">
    <property type="entry name" value="ND/Mrp_TM"/>
</dbReference>
<evidence type="ECO:0000256" key="3">
    <source>
        <dbReference type="ARBA" id="ARBA00022989"/>
    </source>
</evidence>
<dbReference type="GO" id="GO:0008137">
    <property type="term" value="F:NADH dehydrogenase (ubiquinone) activity"/>
    <property type="evidence" value="ECO:0007669"/>
    <property type="project" value="InterPro"/>
</dbReference>
<feature type="transmembrane region" description="Helical" evidence="5">
    <location>
        <begin position="371"/>
        <end position="393"/>
    </location>
</feature>
<evidence type="ECO:0000256" key="1">
    <source>
        <dbReference type="ARBA" id="ARBA00004141"/>
    </source>
</evidence>
<dbReference type="GO" id="GO:0016020">
    <property type="term" value="C:membrane"/>
    <property type="evidence" value="ECO:0007669"/>
    <property type="project" value="UniProtKB-SubCell"/>
</dbReference>
<name>A0A1J5QAT6_9ZZZZ</name>
<gene>
    <name evidence="7" type="primary">nuoN_15</name>
    <name evidence="7" type="ORF">GALL_412140</name>
</gene>
<feature type="transmembrane region" description="Helical" evidence="5">
    <location>
        <begin position="405"/>
        <end position="426"/>
    </location>
</feature>
<dbReference type="EMBL" id="MLJW01001696">
    <property type="protein sequence ID" value="OIQ77095.1"/>
    <property type="molecule type" value="Genomic_DNA"/>
</dbReference>
<dbReference type="HAMAP" id="MF_00445">
    <property type="entry name" value="NDH1_NuoN_1"/>
    <property type="match status" value="1"/>
</dbReference>
<feature type="transmembrane region" description="Helical" evidence="5">
    <location>
        <begin position="205"/>
        <end position="230"/>
    </location>
</feature>